<dbReference type="Gene3D" id="1.10.3300.10">
    <property type="entry name" value="Jann2411-like domain"/>
    <property type="match status" value="1"/>
</dbReference>
<evidence type="ECO:0000256" key="1">
    <source>
        <dbReference type="SAM" id="MobiDB-lite"/>
    </source>
</evidence>
<dbReference type="InterPro" id="IPR021005">
    <property type="entry name" value="Znf_CGNR"/>
</dbReference>
<accession>A0A372ZRT1</accession>
<feature type="compositionally biased region" description="Low complexity" evidence="1">
    <location>
        <begin position="1"/>
        <end position="14"/>
    </location>
</feature>
<dbReference type="Pfam" id="PF11706">
    <property type="entry name" value="zf-CGNR"/>
    <property type="match status" value="1"/>
</dbReference>
<gene>
    <name evidence="3" type="ORF">DR950_10925</name>
</gene>
<dbReference type="Proteomes" id="UP000263377">
    <property type="component" value="Unassembled WGS sequence"/>
</dbReference>
<organism evidence="3 4">
    <name type="scientific">Kitasatospora xanthocidica</name>
    <dbReference type="NCBI Taxonomy" id="83382"/>
    <lineage>
        <taxon>Bacteria</taxon>
        <taxon>Bacillati</taxon>
        <taxon>Actinomycetota</taxon>
        <taxon>Actinomycetes</taxon>
        <taxon>Kitasatosporales</taxon>
        <taxon>Streptomycetaceae</taxon>
        <taxon>Kitasatospora</taxon>
    </lineage>
</organism>
<dbReference type="SUPFAM" id="SSF160904">
    <property type="entry name" value="Jann2411-like"/>
    <property type="match status" value="1"/>
</dbReference>
<name>A0A372ZRT1_9ACTN</name>
<feature type="domain" description="Zinc finger CGNR" evidence="2">
    <location>
        <begin position="151"/>
        <end position="190"/>
    </location>
</feature>
<dbReference type="PANTHER" id="PTHR35525:SF3">
    <property type="entry name" value="BLL6575 PROTEIN"/>
    <property type="match status" value="1"/>
</dbReference>
<feature type="region of interest" description="Disordered" evidence="1">
    <location>
        <begin position="1"/>
        <end position="27"/>
    </location>
</feature>
<evidence type="ECO:0000259" key="2">
    <source>
        <dbReference type="Pfam" id="PF11706"/>
    </source>
</evidence>
<dbReference type="EMBL" id="QVIG01000001">
    <property type="protein sequence ID" value="RGD58234.1"/>
    <property type="molecule type" value="Genomic_DNA"/>
</dbReference>
<reference evidence="3 4" key="1">
    <citation type="submission" date="2018-08" db="EMBL/GenBank/DDBJ databases">
        <title>Diversity &amp; Physiological Properties of Lignin-Decomposing Actinobacteria from Soil.</title>
        <authorList>
            <person name="Roh S.G."/>
            <person name="Kim S.B."/>
        </authorList>
    </citation>
    <scope>NUCLEOTIDE SEQUENCE [LARGE SCALE GENOMIC DNA]</scope>
    <source>
        <strain evidence="3 4">MMS17-GH009</strain>
    </source>
</reference>
<proteinExistence type="predicted"/>
<dbReference type="RefSeq" id="WP_117486874.1">
    <property type="nucleotide sequence ID" value="NZ_QVIG01000001.1"/>
</dbReference>
<dbReference type="InterPro" id="IPR010852">
    <property type="entry name" value="ABATE"/>
</dbReference>
<evidence type="ECO:0000313" key="3">
    <source>
        <dbReference type="EMBL" id="RGD58234.1"/>
    </source>
</evidence>
<evidence type="ECO:0000313" key="4">
    <source>
        <dbReference type="Proteomes" id="UP000263377"/>
    </source>
</evidence>
<protein>
    <submittedName>
        <fullName evidence="3">CGNR zinc finger domain-containing protein</fullName>
    </submittedName>
</protein>
<sequence>MAQSQSQPQPQPQSRLQDGDDGNPRGLHFLTDLANTVREDPDTGAVGLQALLDRHGGPPLRLTDADARELRQATAEVTAVLETDDPDHAADLINTLLDRHPPRPRLVRLPGRPWSLHTRAPADAGLTHWLLSTAALALGLWLSERGTCAWGRCAAPGCGRFFIDTGRRTPQRYCTPRCATRVRVAAHRAQKS</sequence>
<dbReference type="AlphaFoldDB" id="A0A372ZRT1"/>
<keyword evidence="4" id="KW-1185">Reference proteome</keyword>
<dbReference type="Pfam" id="PF07336">
    <property type="entry name" value="ABATE"/>
    <property type="match status" value="1"/>
</dbReference>
<dbReference type="PANTHER" id="PTHR35525">
    <property type="entry name" value="BLL6575 PROTEIN"/>
    <property type="match status" value="1"/>
</dbReference>
<comment type="caution">
    <text evidence="3">The sequence shown here is derived from an EMBL/GenBank/DDBJ whole genome shotgun (WGS) entry which is preliminary data.</text>
</comment>
<dbReference type="InterPro" id="IPR023286">
    <property type="entry name" value="ABATE_dom_sf"/>
</dbReference>